<feature type="transmembrane region" description="Helical" evidence="6">
    <location>
        <begin position="198"/>
        <end position="215"/>
    </location>
</feature>
<feature type="transmembrane region" description="Helical" evidence="6">
    <location>
        <begin position="129"/>
        <end position="153"/>
    </location>
</feature>
<keyword evidence="8" id="KW-1185">Reference proteome</keyword>
<feature type="transmembrane region" description="Helical" evidence="6">
    <location>
        <begin position="347"/>
        <end position="366"/>
    </location>
</feature>
<evidence type="ECO:0000256" key="1">
    <source>
        <dbReference type="ARBA" id="ARBA00004141"/>
    </source>
</evidence>
<evidence type="ECO:0000256" key="6">
    <source>
        <dbReference type="SAM" id="Phobius"/>
    </source>
</evidence>
<organism evidence="8 9">
    <name type="scientific">Nicrophorus vespilloides</name>
    <name type="common">Boreal carrion beetle</name>
    <dbReference type="NCBI Taxonomy" id="110193"/>
    <lineage>
        <taxon>Eukaryota</taxon>
        <taxon>Metazoa</taxon>
        <taxon>Ecdysozoa</taxon>
        <taxon>Arthropoda</taxon>
        <taxon>Hexapoda</taxon>
        <taxon>Insecta</taxon>
        <taxon>Pterygota</taxon>
        <taxon>Neoptera</taxon>
        <taxon>Endopterygota</taxon>
        <taxon>Coleoptera</taxon>
        <taxon>Polyphaga</taxon>
        <taxon>Staphyliniformia</taxon>
        <taxon>Silphidae</taxon>
        <taxon>Nicrophorinae</taxon>
        <taxon>Nicrophorus</taxon>
    </lineage>
</organism>
<evidence type="ECO:0000256" key="3">
    <source>
        <dbReference type="ARBA" id="ARBA00022692"/>
    </source>
</evidence>
<feature type="transmembrane region" description="Helical" evidence="6">
    <location>
        <begin position="165"/>
        <end position="186"/>
    </location>
</feature>
<feature type="transmembrane region" description="Helical" evidence="6">
    <location>
        <begin position="466"/>
        <end position="485"/>
    </location>
</feature>
<dbReference type="InterPro" id="IPR036259">
    <property type="entry name" value="MFS_trans_sf"/>
</dbReference>
<dbReference type="Gene3D" id="1.20.1250.20">
    <property type="entry name" value="MFS general substrate transporter like domains"/>
    <property type="match status" value="1"/>
</dbReference>
<dbReference type="PANTHER" id="PTHR23511">
    <property type="entry name" value="SYNAPTIC VESICLE GLYCOPROTEIN 2"/>
    <property type="match status" value="1"/>
</dbReference>
<dbReference type="GeneID" id="108567553"/>
<feature type="transmembrane region" description="Helical" evidence="6">
    <location>
        <begin position="433"/>
        <end position="460"/>
    </location>
</feature>
<dbReference type="RefSeq" id="XP_017783581.1">
    <property type="nucleotide sequence ID" value="XM_017928092.1"/>
</dbReference>
<dbReference type="PROSITE" id="PS50850">
    <property type="entry name" value="MFS"/>
    <property type="match status" value="1"/>
</dbReference>
<protein>
    <submittedName>
        <fullName evidence="9">Synaptic vesicle glycoprotein 2B-like</fullName>
    </submittedName>
</protein>
<evidence type="ECO:0000256" key="2">
    <source>
        <dbReference type="ARBA" id="ARBA00022448"/>
    </source>
</evidence>
<gene>
    <name evidence="9" type="primary">LOC108567553</name>
</gene>
<evidence type="ECO:0000256" key="5">
    <source>
        <dbReference type="ARBA" id="ARBA00023136"/>
    </source>
</evidence>
<name>A0ABM1N9T1_NICVS</name>
<feature type="transmembrane region" description="Helical" evidence="6">
    <location>
        <begin position="106"/>
        <end position="123"/>
    </location>
</feature>
<dbReference type="InterPro" id="IPR020846">
    <property type="entry name" value="MFS_dom"/>
</dbReference>
<dbReference type="SUPFAM" id="SSF103473">
    <property type="entry name" value="MFS general substrate transporter"/>
    <property type="match status" value="1"/>
</dbReference>
<sequence>MSLKNVYLPKSFIEKGNDFKSVDLDTALELAGYGKFHYKIIAISAICLLTNGFQNGLPSYVFPSAEKSLKITSVQIGFLNVAFQLGGISSAFLWGSLADSYGRRKILIITLISDFLVTTIWSCISDYRVLIFCRFSNGFLIGAPGTIVFNYLAEFHAAKIRSKSVCYLGAAFTLSWPLLPTIAYFILPLDLQFESWRVFVFLLAIPELLTGLWLIRMPETPRYLVNTGQTEEALIVLKAMHWDNRRSDFAINCLRSESEVNACGKLSVIFKNMLKQMRRLFRSQTASLTVLISCIMFCNMFSYIGLGLWLPELFLRFQYFEANFPNDTFTVKDLASMVIDEDKVFDFKLFESTLMIGTCCVMGNLMSGYMNGKVSQRLVPVLTMALGAIASGSIYFLRSSWENLLVACLFQGAMATGNVAIGSVAVELIPSSVAAVGLCFVILFGRIGAMVSNLIFGLFMDTRCELPIFLVSGALLLGTFLCLFIPGRNKKVTWLGSNKLHIDIAVISEDNV</sequence>
<keyword evidence="4 6" id="KW-1133">Transmembrane helix</keyword>
<feature type="transmembrane region" description="Helical" evidence="6">
    <location>
        <begin position="285"/>
        <end position="310"/>
    </location>
</feature>
<keyword evidence="3 6" id="KW-0812">Transmembrane</keyword>
<reference evidence="9" key="1">
    <citation type="submission" date="2025-08" db="UniProtKB">
        <authorList>
            <consortium name="RefSeq"/>
        </authorList>
    </citation>
    <scope>IDENTIFICATION</scope>
    <source>
        <tissue evidence="9">Whole Larva</tissue>
    </source>
</reference>
<evidence type="ECO:0000256" key="4">
    <source>
        <dbReference type="ARBA" id="ARBA00022989"/>
    </source>
</evidence>
<evidence type="ECO:0000259" key="7">
    <source>
        <dbReference type="PROSITE" id="PS50850"/>
    </source>
</evidence>
<comment type="subcellular location">
    <subcellularLocation>
        <location evidence="1">Membrane</location>
        <topology evidence="1">Multi-pass membrane protein</topology>
    </subcellularLocation>
</comment>
<dbReference type="PANTHER" id="PTHR23511:SF38">
    <property type="entry name" value="SYNAPTIC VESICLE 2-RELATED PROTEIN-LIKE PROTEIN"/>
    <property type="match status" value="1"/>
</dbReference>
<keyword evidence="5 6" id="KW-0472">Membrane</keyword>
<dbReference type="Pfam" id="PF07690">
    <property type="entry name" value="MFS_1"/>
    <property type="match status" value="1"/>
</dbReference>
<accession>A0ABM1N9T1</accession>
<keyword evidence="2" id="KW-0813">Transport</keyword>
<feature type="transmembrane region" description="Helical" evidence="6">
    <location>
        <begin position="404"/>
        <end position="426"/>
    </location>
</feature>
<feature type="transmembrane region" description="Helical" evidence="6">
    <location>
        <begin position="378"/>
        <end position="398"/>
    </location>
</feature>
<dbReference type="Proteomes" id="UP000695000">
    <property type="component" value="Unplaced"/>
</dbReference>
<evidence type="ECO:0000313" key="9">
    <source>
        <dbReference type="RefSeq" id="XP_017783581.1"/>
    </source>
</evidence>
<feature type="transmembrane region" description="Helical" evidence="6">
    <location>
        <begin position="74"/>
        <end position="94"/>
    </location>
</feature>
<dbReference type="InterPro" id="IPR011701">
    <property type="entry name" value="MFS"/>
</dbReference>
<evidence type="ECO:0000313" key="8">
    <source>
        <dbReference type="Proteomes" id="UP000695000"/>
    </source>
</evidence>
<feature type="domain" description="Major facilitator superfamily (MFS) profile" evidence="7">
    <location>
        <begin position="40"/>
        <end position="490"/>
    </location>
</feature>
<feature type="transmembrane region" description="Helical" evidence="6">
    <location>
        <begin position="36"/>
        <end position="54"/>
    </location>
</feature>
<proteinExistence type="predicted"/>